<dbReference type="SUPFAM" id="SSF54001">
    <property type="entry name" value="Cysteine proteinases"/>
    <property type="match status" value="1"/>
</dbReference>
<evidence type="ECO:0008006" key="5">
    <source>
        <dbReference type="Google" id="ProtNLM"/>
    </source>
</evidence>
<feature type="chain" id="PRO_5028934865" description="LGFP repeat protein" evidence="2">
    <location>
        <begin position="28"/>
        <end position="635"/>
    </location>
</feature>
<gene>
    <name evidence="3" type="ORF">H0194_03375</name>
</gene>
<protein>
    <recommendedName>
        <fullName evidence="5">LGFP repeat protein</fullName>
    </recommendedName>
</protein>
<dbReference type="EMBL" id="CP059404">
    <property type="protein sequence ID" value="QNE90070.1"/>
    <property type="molecule type" value="Genomic_DNA"/>
</dbReference>
<sequence>MKSLSRKLLAFVAASLLISTTPGTAVAQSSLLGSSIRDEQQSKIQTSETPSADNDFYPSDHRDTTSQQVVDGPFAQWGIPTPPGAEGYEVNQATNEELNPQGLKEWHPTSNPNSEVIPGQMRSDREEIPAGIDKNEADKAEIREAQLANPDTPTLNARPGCKVYWPSPFEVCGLIKEKYDKVGGPTSFLLLPKSNELTNPDGRGKRSEFVNGYIYWHPKTGAHTVSLPAAKVWQRHGWEKGFLGYPTTSDMALGNQWFKQDFQGGHVYTHNALPATQASIQGRIYDKWQSMGAQNSELGYPISDELTTPDGVGRYNVFERGMIYWTPRHGAHAVLGSILIEWGKAGFEKSSYGYPVEDAVESANDVKISQKFEHKTLTGYGDVVQKIVDFMPGNQHGHLDARQVYADGMDYIKFTKQSDVKKAFADALNELIEYNDRYELETVSLQSGGLPEGTDVDPINPKNRGDIFYSDATTARVNHGHNGIFVGDPHASDNSKNDTVEASGAVGSSSLSGQDDSTAGVKRRQNFENGDPRRTHAPRLRNLRKQTVNASQEIRNSAARWAASKAGAGYNSPGAGYRYNFAFNRNVDGDSFNCSSLVWAAYMYASKNDIDLDKNGGPGVYPDDVRDSPFVEDYE</sequence>
<feature type="compositionally biased region" description="Basic and acidic residues" evidence="1">
    <location>
        <begin position="490"/>
        <end position="499"/>
    </location>
</feature>
<dbReference type="InterPro" id="IPR038765">
    <property type="entry name" value="Papain-like_cys_pep_sf"/>
</dbReference>
<keyword evidence="2" id="KW-0732">Signal</keyword>
<organism evidence="3 4">
    <name type="scientific">Corynebacterium incognita</name>
    <dbReference type="NCBI Taxonomy" id="2754725"/>
    <lineage>
        <taxon>Bacteria</taxon>
        <taxon>Bacillati</taxon>
        <taxon>Actinomycetota</taxon>
        <taxon>Actinomycetes</taxon>
        <taxon>Mycobacteriales</taxon>
        <taxon>Corynebacteriaceae</taxon>
        <taxon>Corynebacterium</taxon>
    </lineage>
</organism>
<reference evidence="3 4" key="1">
    <citation type="submission" date="2020-07" db="EMBL/GenBank/DDBJ databases">
        <title>Complete genome and description of Corynebacterium incognita strain Marseille-Q3630 sp. nov.</title>
        <authorList>
            <person name="Boxberger M."/>
        </authorList>
    </citation>
    <scope>NUCLEOTIDE SEQUENCE [LARGE SCALE GENOMIC DNA]</scope>
    <source>
        <strain evidence="3 4">Marseille-Q3630</strain>
    </source>
</reference>
<dbReference type="KEGG" id="cik:H0194_03375"/>
<feature type="region of interest" description="Disordered" evidence="1">
    <location>
        <begin position="613"/>
        <end position="635"/>
    </location>
</feature>
<keyword evidence="4" id="KW-1185">Reference proteome</keyword>
<dbReference type="RefSeq" id="WP_185176444.1">
    <property type="nucleotide sequence ID" value="NZ_CP059404.1"/>
</dbReference>
<accession>A0A7G7CR54</accession>
<evidence type="ECO:0000313" key="4">
    <source>
        <dbReference type="Proteomes" id="UP000515743"/>
    </source>
</evidence>
<evidence type="ECO:0000256" key="1">
    <source>
        <dbReference type="SAM" id="MobiDB-lite"/>
    </source>
</evidence>
<dbReference type="AlphaFoldDB" id="A0A7G7CR54"/>
<evidence type="ECO:0000313" key="3">
    <source>
        <dbReference type="EMBL" id="QNE90070.1"/>
    </source>
</evidence>
<feature type="compositionally biased region" description="Low complexity" evidence="1">
    <location>
        <begin position="502"/>
        <end position="513"/>
    </location>
</feature>
<feature type="signal peptide" evidence="2">
    <location>
        <begin position="1"/>
        <end position="27"/>
    </location>
</feature>
<dbReference type="Proteomes" id="UP000515743">
    <property type="component" value="Chromosome"/>
</dbReference>
<dbReference type="Gene3D" id="3.90.1720.10">
    <property type="entry name" value="endopeptidase domain like (from Nostoc punctiforme)"/>
    <property type="match status" value="1"/>
</dbReference>
<feature type="compositionally biased region" description="Polar residues" evidence="1">
    <location>
        <begin position="42"/>
        <end position="52"/>
    </location>
</feature>
<feature type="region of interest" description="Disordered" evidence="1">
    <location>
        <begin position="480"/>
        <end position="537"/>
    </location>
</feature>
<evidence type="ECO:0000256" key="2">
    <source>
        <dbReference type="SAM" id="SignalP"/>
    </source>
</evidence>
<feature type="region of interest" description="Disordered" evidence="1">
    <location>
        <begin position="37"/>
        <end position="66"/>
    </location>
</feature>
<dbReference type="Pfam" id="PF08310">
    <property type="entry name" value="LGFP"/>
    <property type="match status" value="3"/>
</dbReference>
<name>A0A7G7CR54_9CORY</name>
<proteinExistence type="predicted"/>
<dbReference type="InterPro" id="IPR013207">
    <property type="entry name" value="LGFP"/>
</dbReference>